<keyword evidence="2" id="KW-1003">Cell membrane</keyword>
<feature type="transmembrane region" description="Helical" evidence="6">
    <location>
        <begin position="40"/>
        <end position="59"/>
    </location>
</feature>
<evidence type="ECO:0000256" key="2">
    <source>
        <dbReference type="ARBA" id="ARBA00022475"/>
    </source>
</evidence>
<sequence length="121" mass="13142">MTSPSLRRLIRRFRLGRSTLISAVLALVVGLLGYPWAALGVWIGVALFVGNHLLLYEIARSMVTTQSRRMWRLMVVGSSLGRFLVLGVVLALVGVTLGRETLLGACGGLLVTQVNLNLPTR</sequence>
<proteinExistence type="predicted"/>
<dbReference type="GO" id="GO:0005886">
    <property type="term" value="C:plasma membrane"/>
    <property type="evidence" value="ECO:0007669"/>
    <property type="project" value="UniProtKB-SubCell"/>
</dbReference>
<dbReference type="AlphaFoldDB" id="X0TGJ9"/>
<keyword evidence="3 6" id="KW-0812">Transmembrane</keyword>
<feature type="non-terminal residue" evidence="7">
    <location>
        <position position="121"/>
    </location>
</feature>
<comment type="subcellular location">
    <subcellularLocation>
        <location evidence="1">Cell membrane</location>
        <topology evidence="1">Multi-pass membrane protein</topology>
    </subcellularLocation>
</comment>
<evidence type="ECO:0000256" key="1">
    <source>
        <dbReference type="ARBA" id="ARBA00004651"/>
    </source>
</evidence>
<dbReference type="EMBL" id="BARS01001698">
    <property type="protein sequence ID" value="GAF75210.1"/>
    <property type="molecule type" value="Genomic_DNA"/>
</dbReference>
<protein>
    <submittedName>
        <fullName evidence="7">Uncharacterized protein</fullName>
    </submittedName>
</protein>
<dbReference type="InterPro" id="IPR005598">
    <property type="entry name" value="ATP_synth_I"/>
</dbReference>
<dbReference type="Pfam" id="PF03899">
    <property type="entry name" value="ATP-synt_I"/>
    <property type="match status" value="1"/>
</dbReference>
<feature type="transmembrane region" description="Helical" evidence="6">
    <location>
        <begin position="71"/>
        <end position="95"/>
    </location>
</feature>
<evidence type="ECO:0000256" key="6">
    <source>
        <dbReference type="SAM" id="Phobius"/>
    </source>
</evidence>
<organism evidence="7">
    <name type="scientific">marine sediment metagenome</name>
    <dbReference type="NCBI Taxonomy" id="412755"/>
    <lineage>
        <taxon>unclassified sequences</taxon>
        <taxon>metagenomes</taxon>
        <taxon>ecological metagenomes</taxon>
    </lineage>
</organism>
<accession>X0TGJ9</accession>
<evidence type="ECO:0000313" key="7">
    <source>
        <dbReference type="EMBL" id="GAF75210.1"/>
    </source>
</evidence>
<evidence type="ECO:0000256" key="4">
    <source>
        <dbReference type="ARBA" id="ARBA00022989"/>
    </source>
</evidence>
<evidence type="ECO:0000256" key="5">
    <source>
        <dbReference type="ARBA" id="ARBA00023136"/>
    </source>
</evidence>
<name>X0TGJ9_9ZZZZ</name>
<gene>
    <name evidence="7" type="ORF">S01H1_03181</name>
</gene>
<feature type="transmembrane region" description="Helical" evidence="6">
    <location>
        <begin position="15"/>
        <end position="34"/>
    </location>
</feature>
<keyword evidence="4 6" id="KW-1133">Transmembrane helix</keyword>
<keyword evidence="5 6" id="KW-0472">Membrane</keyword>
<evidence type="ECO:0000256" key="3">
    <source>
        <dbReference type="ARBA" id="ARBA00022692"/>
    </source>
</evidence>
<reference evidence="7" key="1">
    <citation type="journal article" date="2014" name="Front. Microbiol.">
        <title>High frequency of phylogenetically diverse reductive dehalogenase-homologous genes in deep subseafloor sedimentary metagenomes.</title>
        <authorList>
            <person name="Kawai M."/>
            <person name="Futagami T."/>
            <person name="Toyoda A."/>
            <person name="Takaki Y."/>
            <person name="Nishi S."/>
            <person name="Hori S."/>
            <person name="Arai W."/>
            <person name="Tsubouchi T."/>
            <person name="Morono Y."/>
            <person name="Uchiyama I."/>
            <person name="Ito T."/>
            <person name="Fujiyama A."/>
            <person name="Inagaki F."/>
            <person name="Takami H."/>
        </authorList>
    </citation>
    <scope>NUCLEOTIDE SEQUENCE</scope>
    <source>
        <strain evidence="7">Expedition CK06-06</strain>
    </source>
</reference>
<comment type="caution">
    <text evidence="7">The sequence shown here is derived from an EMBL/GenBank/DDBJ whole genome shotgun (WGS) entry which is preliminary data.</text>
</comment>